<dbReference type="PANTHER" id="PTHR33231">
    <property type="entry name" value="30S RIBOSOMAL PROTEIN"/>
    <property type="match status" value="1"/>
</dbReference>
<organism evidence="2 3">
    <name type="scientific">Candidatus Nomurabacteria bacterium RIFCSPHIGHO2_02_FULL_42_19</name>
    <dbReference type="NCBI Taxonomy" id="1801756"/>
    <lineage>
        <taxon>Bacteria</taxon>
        <taxon>Candidatus Nomuraibacteriota</taxon>
    </lineage>
</organism>
<dbReference type="InterPro" id="IPR003489">
    <property type="entry name" value="RHF/RaiA"/>
</dbReference>
<dbReference type="Proteomes" id="UP000179275">
    <property type="component" value="Unassembled WGS sequence"/>
</dbReference>
<dbReference type="NCBIfam" id="TIGR00741">
    <property type="entry name" value="yfiA"/>
    <property type="match status" value="1"/>
</dbReference>
<protein>
    <submittedName>
        <fullName evidence="2">Ribosomal subunit interface protein</fullName>
    </submittedName>
</protein>
<dbReference type="GO" id="GO:0045900">
    <property type="term" value="P:negative regulation of translational elongation"/>
    <property type="evidence" value="ECO:0007669"/>
    <property type="project" value="TreeGrafter"/>
</dbReference>
<dbReference type="PANTHER" id="PTHR33231:SF1">
    <property type="entry name" value="30S RIBOSOMAL PROTEIN"/>
    <property type="match status" value="1"/>
</dbReference>
<accession>A0A1F6W2J5</accession>
<proteinExistence type="predicted"/>
<keyword evidence="1" id="KW-0810">Translation regulation</keyword>
<sequence length="132" mass="15251">MLINLKSTNMELTPAIHDYVIKRVTNLEKLLSKIEEKGGEVNVNFEVAKSTNHHKSGEVFHADCLINIRGEKFYSSADEEDMYAAIDRVKENLFREISKNKDRKQTLFRRGAQSVKKMLKGLSKRNPFTSKY</sequence>
<evidence type="ECO:0000313" key="2">
    <source>
        <dbReference type="EMBL" id="OGI76130.1"/>
    </source>
</evidence>
<dbReference type="AlphaFoldDB" id="A0A1F6W2J5"/>
<evidence type="ECO:0000256" key="1">
    <source>
        <dbReference type="ARBA" id="ARBA00022845"/>
    </source>
</evidence>
<dbReference type="EMBL" id="MFUG01000009">
    <property type="protein sequence ID" value="OGI76130.1"/>
    <property type="molecule type" value="Genomic_DNA"/>
</dbReference>
<name>A0A1F6W2J5_9BACT</name>
<dbReference type="Pfam" id="PF02482">
    <property type="entry name" value="Ribosomal_S30AE"/>
    <property type="match status" value="1"/>
</dbReference>
<dbReference type="CDD" id="cd00552">
    <property type="entry name" value="RaiA"/>
    <property type="match status" value="1"/>
</dbReference>
<dbReference type="SUPFAM" id="SSF69754">
    <property type="entry name" value="Ribosome binding protein Y (YfiA homologue)"/>
    <property type="match status" value="1"/>
</dbReference>
<reference evidence="2 3" key="1">
    <citation type="journal article" date="2016" name="Nat. Commun.">
        <title>Thousands of microbial genomes shed light on interconnected biogeochemical processes in an aquifer system.</title>
        <authorList>
            <person name="Anantharaman K."/>
            <person name="Brown C.T."/>
            <person name="Hug L.A."/>
            <person name="Sharon I."/>
            <person name="Castelle C.J."/>
            <person name="Probst A.J."/>
            <person name="Thomas B.C."/>
            <person name="Singh A."/>
            <person name="Wilkins M.J."/>
            <person name="Karaoz U."/>
            <person name="Brodie E.L."/>
            <person name="Williams K.H."/>
            <person name="Hubbard S.S."/>
            <person name="Banfield J.F."/>
        </authorList>
    </citation>
    <scope>NUCLEOTIDE SEQUENCE [LARGE SCALE GENOMIC DNA]</scope>
</reference>
<dbReference type="GO" id="GO:0022627">
    <property type="term" value="C:cytosolic small ribosomal subunit"/>
    <property type="evidence" value="ECO:0007669"/>
    <property type="project" value="TreeGrafter"/>
</dbReference>
<gene>
    <name evidence="2" type="ORF">A3C67_01655</name>
</gene>
<dbReference type="GO" id="GO:0043024">
    <property type="term" value="F:ribosomal small subunit binding"/>
    <property type="evidence" value="ECO:0007669"/>
    <property type="project" value="TreeGrafter"/>
</dbReference>
<dbReference type="Gene3D" id="3.30.160.100">
    <property type="entry name" value="Ribosome hibernation promotion factor-like"/>
    <property type="match status" value="1"/>
</dbReference>
<dbReference type="STRING" id="1801756.A3C67_01655"/>
<dbReference type="InterPro" id="IPR036567">
    <property type="entry name" value="RHF-like"/>
</dbReference>
<evidence type="ECO:0000313" key="3">
    <source>
        <dbReference type="Proteomes" id="UP000179275"/>
    </source>
</evidence>
<dbReference type="InterPro" id="IPR050574">
    <property type="entry name" value="HPF/YfiA_ribosome-assoc"/>
</dbReference>
<comment type="caution">
    <text evidence="2">The sequence shown here is derived from an EMBL/GenBank/DDBJ whole genome shotgun (WGS) entry which is preliminary data.</text>
</comment>